<protein>
    <submittedName>
        <fullName evidence="2">Uncharacterized protein</fullName>
    </submittedName>
</protein>
<name>A0A511B4B4_9PROT</name>
<evidence type="ECO:0000313" key="2">
    <source>
        <dbReference type="EMBL" id="GEK95275.1"/>
    </source>
</evidence>
<accession>A0A511B4B4</accession>
<dbReference type="EMBL" id="BJVA01000002">
    <property type="protein sequence ID" value="GEK95275.1"/>
    <property type="molecule type" value="Genomic_DNA"/>
</dbReference>
<reference evidence="2 3" key="1">
    <citation type="submission" date="2019-07" db="EMBL/GenBank/DDBJ databases">
        <title>Whole genome shotgun sequence of Gluconobacter kanchanaburiensis NBRC 103587.</title>
        <authorList>
            <person name="Hosoyama A."/>
            <person name="Uohara A."/>
            <person name="Ohji S."/>
            <person name="Ichikawa N."/>
        </authorList>
    </citation>
    <scope>NUCLEOTIDE SEQUENCE [LARGE SCALE GENOMIC DNA]</scope>
    <source>
        <strain evidence="2 3">NBRC 103587</strain>
    </source>
</reference>
<organism evidence="2 3">
    <name type="scientific">Gluconobacter kanchanaburiensis NBRC 103587</name>
    <dbReference type="NCBI Taxonomy" id="1307948"/>
    <lineage>
        <taxon>Bacteria</taxon>
        <taxon>Pseudomonadati</taxon>
        <taxon>Pseudomonadota</taxon>
        <taxon>Alphaproteobacteria</taxon>
        <taxon>Acetobacterales</taxon>
        <taxon>Acetobacteraceae</taxon>
        <taxon>Gluconobacter</taxon>
    </lineage>
</organism>
<gene>
    <name evidence="2" type="ORF">GKA01_04720</name>
</gene>
<dbReference type="Proteomes" id="UP000321079">
    <property type="component" value="Unassembled WGS sequence"/>
</dbReference>
<dbReference type="AlphaFoldDB" id="A0A511B4B4"/>
<feature type="compositionally biased region" description="Low complexity" evidence="1">
    <location>
        <begin position="49"/>
        <end position="59"/>
    </location>
</feature>
<sequence length="68" mass="7436">MLSIPCKKAAVPNRTAAFFMDLSDLENPETTRMGLAKPPKNRERLTRSGTGTAAGTGTTMPRREEDEL</sequence>
<evidence type="ECO:0000256" key="1">
    <source>
        <dbReference type="SAM" id="MobiDB-lite"/>
    </source>
</evidence>
<proteinExistence type="predicted"/>
<keyword evidence="3" id="KW-1185">Reference proteome</keyword>
<comment type="caution">
    <text evidence="2">The sequence shown here is derived from an EMBL/GenBank/DDBJ whole genome shotgun (WGS) entry which is preliminary data.</text>
</comment>
<feature type="region of interest" description="Disordered" evidence="1">
    <location>
        <begin position="29"/>
        <end position="68"/>
    </location>
</feature>
<evidence type="ECO:0000313" key="3">
    <source>
        <dbReference type="Proteomes" id="UP000321079"/>
    </source>
</evidence>